<keyword evidence="3" id="KW-1185">Reference proteome</keyword>
<feature type="compositionally biased region" description="Basic residues" evidence="1">
    <location>
        <begin position="87"/>
        <end position="96"/>
    </location>
</feature>
<gene>
    <name evidence="2" type="ORF">HAX54_010261</name>
</gene>
<protein>
    <submittedName>
        <fullName evidence="2">Uncharacterized protein</fullName>
    </submittedName>
</protein>
<evidence type="ECO:0000313" key="2">
    <source>
        <dbReference type="EMBL" id="MCE3217071.1"/>
    </source>
</evidence>
<feature type="compositionally biased region" description="Basic and acidic residues" evidence="1">
    <location>
        <begin position="19"/>
        <end position="34"/>
    </location>
</feature>
<accession>A0ABS8WZU6</accession>
<name>A0ABS8WZU6_DATST</name>
<feature type="compositionally biased region" description="Basic residues" evidence="1">
    <location>
        <begin position="51"/>
        <end position="66"/>
    </location>
</feature>
<evidence type="ECO:0000256" key="1">
    <source>
        <dbReference type="SAM" id="MobiDB-lite"/>
    </source>
</evidence>
<feature type="region of interest" description="Disordered" evidence="1">
    <location>
        <begin position="1"/>
        <end position="96"/>
    </location>
</feature>
<comment type="caution">
    <text evidence="2">The sequence shown here is derived from an EMBL/GenBank/DDBJ whole genome shotgun (WGS) entry which is preliminary data.</text>
</comment>
<sequence length="179" mass="20203">MRQVNGRADVSSRRRRAASQKDNRATVERRRAEGARSAMPGPIRTQAGPRRSPRVVCHHKSSSMPRRRTESKKTVVADRRKPISFSHRAKKRPAAARWERRHAVRSAVESLFSPCAPFTQEEKQNPARVSGQKKVCLAEINPEPAVSIQVERVLGKVFSKPIGDFRMLSRPILLPRVTA</sequence>
<dbReference type="Proteomes" id="UP000823775">
    <property type="component" value="Unassembled WGS sequence"/>
</dbReference>
<dbReference type="EMBL" id="JACEIK010015609">
    <property type="protein sequence ID" value="MCE3217071.1"/>
    <property type="molecule type" value="Genomic_DNA"/>
</dbReference>
<feature type="compositionally biased region" description="Basic and acidic residues" evidence="1">
    <location>
        <begin position="67"/>
        <end position="81"/>
    </location>
</feature>
<proteinExistence type="predicted"/>
<reference evidence="2 3" key="1">
    <citation type="journal article" date="2021" name="BMC Genomics">
        <title>Datura genome reveals duplications of psychoactive alkaloid biosynthetic genes and high mutation rate following tissue culture.</title>
        <authorList>
            <person name="Rajewski A."/>
            <person name="Carter-House D."/>
            <person name="Stajich J."/>
            <person name="Litt A."/>
        </authorList>
    </citation>
    <scope>NUCLEOTIDE SEQUENCE [LARGE SCALE GENOMIC DNA]</scope>
    <source>
        <strain evidence="2">AR-01</strain>
    </source>
</reference>
<evidence type="ECO:0000313" key="3">
    <source>
        <dbReference type="Proteomes" id="UP000823775"/>
    </source>
</evidence>
<organism evidence="2 3">
    <name type="scientific">Datura stramonium</name>
    <name type="common">Jimsonweed</name>
    <name type="synonym">Common thornapple</name>
    <dbReference type="NCBI Taxonomy" id="4076"/>
    <lineage>
        <taxon>Eukaryota</taxon>
        <taxon>Viridiplantae</taxon>
        <taxon>Streptophyta</taxon>
        <taxon>Embryophyta</taxon>
        <taxon>Tracheophyta</taxon>
        <taxon>Spermatophyta</taxon>
        <taxon>Magnoliopsida</taxon>
        <taxon>eudicotyledons</taxon>
        <taxon>Gunneridae</taxon>
        <taxon>Pentapetalae</taxon>
        <taxon>asterids</taxon>
        <taxon>lamiids</taxon>
        <taxon>Solanales</taxon>
        <taxon>Solanaceae</taxon>
        <taxon>Solanoideae</taxon>
        <taxon>Datureae</taxon>
        <taxon>Datura</taxon>
    </lineage>
</organism>